<dbReference type="Gene3D" id="2.60.120.200">
    <property type="match status" value="2"/>
</dbReference>
<dbReference type="AlphaFoldDB" id="A0A1M7TMN3"/>
<reference evidence="6 7" key="1">
    <citation type="submission" date="2016-12" db="EMBL/GenBank/DDBJ databases">
        <authorList>
            <person name="Song W.-J."/>
            <person name="Kurnit D.M."/>
        </authorList>
    </citation>
    <scope>NUCLEOTIDE SEQUENCE [LARGE SCALE GENOMIC DNA]</scope>
    <source>
        <strain evidence="6 7">DSM 43162</strain>
    </source>
</reference>
<dbReference type="GO" id="GO:0030246">
    <property type="term" value="F:carbohydrate binding"/>
    <property type="evidence" value="ECO:0007669"/>
    <property type="project" value="UniProtKB-KW"/>
</dbReference>
<dbReference type="RefSeq" id="WP_072917156.1">
    <property type="nucleotide sequence ID" value="NZ_FRDM01000007.1"/>
</dbReference>
<sequence length="555" mass="56109">MREHHASRGRAGGARLRRSAARAVLAGCAALLTAALATAGPGEVWAAFAGPTANTGNALATSGLFPDYRTAVQASGPVVHHSFDDPYGSSAAAALAGTAGTYNGAAAASNASTTAIASSAGGPRGAVRFPAGTHAAADAPTSLDGAAVNTLALTMEAWVRTGSGGAVLSLLPEGSDPATGRPQLYVNTLGEACIGLVLESPRTLQEVCGSDAEDPKVWTAADQASPAWHHVAAVIDPGGAPGTQINVYVDGRLAYDHGFSATWPQRLAGRLRVGSAPILTDTAAARPAPDTWSGAVDEVAVYTEALSAAEIKKHHDLGTGTVTGDYAATVTALSSRHLYWPLDGVPGAGSARAVADASGKGRAGTHHSYPDLQAAGARTGTSPSGLAVGLSGVNDISTGASRTTPAAFSTEVWFNSSGGTGPLVSFGSTQTGVATAPYGAVYLTGNGNLAFSIRTPQRTVVSARDHRDGTWHLATATMSEGGRMRLYVDGVLVGEDASAPTGPIVGFWRWGGGGDYSSFSTRPGAAFFSGRLDEASVYDGELTPEDVAIHWGASF</sequence>
<name>A0A1M7TMN3_9ACTN</name>
<evidence type="ECO:0000256" key="1">
    <source>
        <dbReference type="ARBA" id="ARBA00022729"/>
    </source>
</evidence>
<feature type="domain" description="LamG-like jellyroll fold" evidence="5">
    <location>
        <begin position="151"/>
        <end position="309"/>
    </location>
</feature>
<feature type="signal peptide" evidence="4">
    <location>
        <begin position="1"/>
        <end position="39"/>
    </location>
</feature>
<evidence type="ECO:0000256" key="4">
    <source>
        <dbReference type="SAM" id="SignalP"/>
    </source>
</evidence>
<dbReference type="Proteomes" id="UP000184428">
    <property type="component" value="Unassembled WGS sequence"/>
</dbReference>
<accession>A0A1M7TMN3</accession>
<evidence type="ECO:0000256" key="3">
    <source>
        <dbReference type="SAM" id="MobiDB-lite"/>
    </source>
</evidence>
<dbReference type="SMART" id="SM00560">
    <property type="entry name" value="LamGL"/>
    <property type="match status" value="2"/>
</dbReference>
<keyword evidence="6" id="KW-0430">Lectin</keyword>
<dbReference type="InterPro" id="IPR013320">
    <property type="entry name" value="ConA-like_dom_sf"/>
</dbReference>
<evidence type="ECO:0000313" key="6">
    <source>
        <dbReference type="EMBL" id="SHN71883.1"/>
    </source>
</evidence>
<keyword evidence="2" id="KW-1015">Disulfide bond</keyword>
<dbReference type="OrthoDB" id="9802683at2"/>
<organism evidence="6 7">
    <name type="scientific">Geodermatophilus obscurus</name>
    <dbReference type="NCBI Taxonomy" id="1861"/>
    <lineage>
        <taxon>Bacteria</taxon>
        <taxon>Bacillati</taxon>
        <taxon>Actinomycetota</taxon>
        <taxon>Actinomycetes</taxon>
        <taxon>Geodermatophilales</taxon>
        <taxon>Geodermatophilaceae</taxon>
        <taxon>Geodermatophilus</taxon>
    </lineage>
</organism>
<feature type="domain" description="LamG-like jellyroll fold" evidence="5">
    <location>
        <begin position="406"/>
        <end position="545"/>
    </location>
</feature>
<feature type="region of interest" description="Disordered" evidence="3">
    <location>
        <begin position="356"/>
        <end position="381"/>
    </location>
</feature>
<gene>
    <name evidence="6" type="ORF">SAMN05660350_01972</name>
</gene>
<dbReference type="InterPro" id="IPR006558">
    <property type="entry name" value="LamG-like"/>
</dbReference>
<dbReference type="Pfam" id="PF13385">
    <property type="entry name" value="Laminin_G_3"/>
    <property type="match status" value="2"/>
</dbReference>
<dbReference type="SUPFAM" id="SSF49899">
    <property type="entry name" value="Concanavalin A-like lectins/glucanases"/>
    <property type="match status" value="2"/>
</dbReference>
<evidence type="ECO:0000259" key="5">
    <source>
        <dbReference type="SMART" id="SM00560"/>
    </source>
</evidence>
<keyword evidence="1 4" id="KW-0732">Signal</keyword>
<feature type="chain" id="PRO_5039280685" evidence="4">
    <location>
        <begin position="40"/>
        <end position="555"/>
    </location>
</feature>
<evidence type="ECO:0000256" key="2">
    <source>
        <dbReference type="ARBA" id="ARBA00023157"/>
    </source>
</evidence>
<evidence type="ECO:0000313" key="7">
    <source>
        <dbReference type="Proteomes" id="UP000184428"/>
    </source>
</evidence>
<proteinExistence type="predicted"/>
<dbReference type="EMBL" id="FRDM01000007">
    <property type="protein sequence ID" value="SHN71883.1"/>
    <property type="molecule type" value="Genomic_DNA"/>
</dbReference>
<protein>
    <submittedName>
        <fullName evidence="6">Concanavalin A-like lectin/glucanases superfamily protein</fullName>
    </submittedName>
</protein>